<accession>A0ABY8DK90</accession>
<sequence>MQAFRSRTTARVDLLPPEREARPSGAPARNLDYVDAEFETIATIVRPSPYPVFNDNGRVVRRRRGKPSGQFLTVVEARLRRMPPRRFAGLVSGLGLGVFLLIAGLFSGGQADTQSLSIEGVTTSFDYAGGMQVLSVYGSIDNRSGIEQRLPLVVVDVRSNGRKVTATRLMPDGASIAPGESRHFAARLPYAGGKMPDVTVSFAENSVSRL</sequence>
<keyword evidence="2" id="KW-0812">Transmembrane</keyword>
<evidence type="ECO:0000313" key="4">
    <source>
        <dbReference type="Proteomes" id="UP001229355"/>
    </source>
</evidence>
<dbReference type="Proteomes" id="UP001229355">
    <property type="component" value="Chromosome 1"/>
</dbReference>
<evidence type="ECO:0000256" key="1">
    <source>
        <dbReference type="SAM" id="MobiDB-lite"/>
    </source>
</evidence>
<feature type="transmembrane region" description="Helical" evidence="2">
    <location>
        <begin position="87"/>
        <end position="106"/>
    </location>
</feature>
<protein>
    <recommendedName>
        <fullName evidence="5">Transmembrane protein</fullName>
    </recommendedName>
</protein>
<keyword evidence="2" id="KW-0472">Membrane</keyword>
<feature type="region of interest" description="Disordered" evidence="1">
    <location>
        <begin position="1"/>
        <end position="27"/>
    </location>
</feature>
<reference evidence="3 4" key="1">
    <citation type="submission" date="2023-03" db="EMBL/GenBank/DDBJ databases">
        <authorList>
            <person name="Kaur S."/>
            <person name="Espinosa-Saiz D."/>
            <person name="Velazquez E."/>
            <person name="Menendez E."/>
            <person name="diCenzo G.C."/>
        </authorList>
    </citation>
    <scope>NUCLEOTIDE SEQUENCE [LARGE SCALE GENOMIC DNA]</scope>
    <source>
        <strain evidence="3 4">LMG 24692</strain>
    </source>
</reference>
<proteinExistence type="predicted"/>
<keyword evidence="2" id="KW-1133">Transmembrane helix</keyword>
<evidence type="ECO:0008006" key="5">
    <source>
        <dbReference type="Google" id="ProtNLM"/>
    </source>
</evidence>
<evidence type="ECO:0000313" key="3">
    <source>
        <dbReference type="EMBL" id="WEX89336.1"/>
    </source>
</evidence>
<organism evidence="3 4">
    <name type="scientific">Sinorhizobium garamanticum</name>
    <dbReference type="NCBI Taxonomy" id="680247"/>
    <lineage>
        <taxon>Bacteria</taxon>
        <taxon>Pseudomonadati</taxon>
        <taxon>Pseudomonadota</taxon>
        <taxon>Alphaproteobacteria</taxon>
        <taxon>Hyphomicrobiales</taxon>
        <taxon>Rhizobiaceae</taxon>
        <taxon>Sinorhizobium/Ensifer group</taxon>
        <taxon>Sinorhizobium</taxon>
    </lineage>
</organism>
<dbReference type="RefSeq" id="WP_280661314.1">
    <property type="nucleotide sequence ID" value="NZ_CP120373.1"/>
</dbReference>
<name>A0ABY8DK90_9HYPH</name>
<evidence type="ECO:0000256" key="2">
    <source>
        <dbReference type="SAM" id="Phobius"/>
    </source>
</evidence>
<keyword evidence="4" id="KW-1185">Reference proteome</keyword>
<gene>
    <name evidence="3" type="ORF">PZN02_001904</name>
</gene>
<dbReference type="EMBL" id="CP120373">
    <property type="protein sequence ID" value="WEX89336.1"/>
    <property type="molecule type" value="Genomic_DNA"/>
</dbReference>